<keyword evidence="1" id="KW-0378">Hydrolase</keyword>
<dbReference type="GO" id="GO:0008934">
    <property type="term" value="F:inositol monophosphate 1-phosphatase activity"/>
    <property type="evidence" value="ECO:0007669"/>
    <property type="project" value="TreeGrafter"/>
</dbReference>
<dbReference type="Gene3D" id="3.40.190.80">
    <property type="match status" value="1"/>
</dbReference>
<organism evidence="1">
    <name type="scientific">hydrothermal vent metagenome</name>
    <dbReference type="NCBI Taxonomy" id="652676"/>
    <lineage>
        <taxon>unclassified sequences</taxon>
        <taxon>metagenomes</taxon>
        <taxon>ecological metagenomes</taxon>
    </lineage>
</organism>
<dbReference type="Pfam" id="PF00459">
    <property type="entry name" value="Inositol_P"/>
    <property type="match status" value="1"/>
</dbReference>
<dbReference type="EMBL" id="UOEQ01000047">
    <property type="protein sequence ID" value="VAW14661.1"/>
    <property type="molecule type" value="Genomic_DNA"/>
</dbReference>
<gene>
    <name evidence="1" type="ORF">MNBD_ALPHA11-1851</name>
</gene>
<dbReference type="AlphaFoldDB" id="A0A3B0T7I9"/>
<name>A0A3B0T7I9_9ZZZZ</name>
<dbReference type="GO" id="GO:0006020">
    <property type="term" value="P:inositol metabolic process"/>
    <property type="evidence" value="ECO:0007669"/>
    <property type="project" value="TreeGrafter"/>
</dbReference>
<dbReference type="PANTHER" id="PTHR20854:SF4">
    <property type="entry name" value="INOSITOL-1-MONOPHOSPHATASE-RELATED"/>
    <property type="match status" value="1"/>
</dbReference>
<dbReference type="InterPro" id="IPR000760">
    <property type="entry name" value="Inositol_monophosphatase-like"/>
</dbReference>
<dbReference type="EC" id="3.1.3.15" evidence="1"/>
<sequence>MKRPSPPHEDFLVFAEKLADTSREMLLVAANQSLNIDVKADASFVTDTDKAIEKRMREMIIHAFPDHGIMGEEFANIDLDAEFVWVLDPIDGTAPFIAGIPVYGTLIGLAWKGKPFVGVMDHPATLDRWTGVANRFAKRNGQPAKVKPCADLSKAFVTCSSPDFMSKSELARFNNLRKQVPYVQYGGSCFAYGMLASGRTDIAIDCGYEPFDVFANAAVISGAGGHMSDWNGQDITLNWSGQVIAAGDKTCLRAALDALTPE</sequence>
<accession>A0A3B0T7I9</accession>
<dbReference type="GO" id="GO:0007165">
    <property type="term" value="P:signal transduction"/>
    <property type="evidence" value="ECO:0007669"/>
    <property type="project" value="TreeGrafter"/>
</dbReference>
<dbReference type="PANTHER" id="PTHR20854">
    <property type="entry name" value="INOSITOL MONOPHOSPHATASE"/>
    <property type="match status" value="1"/>
</dbReference>
<protein>
    <submittedName>
        <fullName evidence="1">Histidinol-phosphatase [alternative form]</fullName>
        <ecNumber evidence="1">3.1.3.15</ecNumber>
    </submittedName>
</protein>
<reference evidence="1" key="1">
    <citation type="submission" date="2018-06" db="EMBL/GenBank/DDBJ databases">
        <authorList>
            <person name="Zhirakovskaya E."/>
        </authorList>
    </citation>
    <scope>NUCLEOTIDE SEQUENCE</scope>
</reference>
<evidence type="ECO:0000313" key="1">
    <source>
        <dbReference type="EMBL" id="VAW14661.1"/>
    </source>
</evidence>
<dbReference type="PRINTS" id="PR00377">
    <property type="entry name" value="IMPHPHTASES"/>
</dbReference>
<proteinExistence type="predicted"/>
<dbReference type="GO" id="GO:0004401">
    <property type="term" value="F:histidinol-phosphatase activity"/>
    <property type="evidence" value="ECO:0007669"/>
    <property type="project" value="UniProtKB-EC"/>
</dbReference>
<dbReference type="SUPFAM" id="SSF56655">
    <property type="entry name" value="Carbohydrate phosphatase"/>
    <property type="match status" value="1"/>
</dbReference>
<dbReference type="Gene3D" id="3.30.540.10">
    <property type="entry name" value="Fructose-1,6-Bisphosphatase, subunit A, domain 1"/>
    <property type="match status" value="1"/>
</dbReference>